<accession>A0A2P6N308</accession>
<evidence type="ECO:0000313" key="3">
    <source>
        <dbReference type="Proteomes" id="UP000241769"/>
    </source>
</evidence>
<feature type="region of interest" description="Disordered" evidence="1">
    <location>
        <begin position="32"/>
        <end position="66"/>
    </location>
</feature>
<dbReference type="AlphaFoldDB" id="A0A2P6N308"/>
<sequence length="80" mass="9369">MTNKQAPISGERSPLSVRRRLFNYDPLATQDIADQLRRENQSMSEKERREKDEEKPISLGRPPQRRAIWLAPLGARRNKI</sequence>
<feature type="compositionally biased region" description="Basic and acidic residues" evidence="1">
    <location>
        <begin position="34"/>
        <end position="56"/>
    </location>
</feature>
<evidence type="ECO:0000256" key="1">
    <source>
        <dbReference type="SAM" id="MobiDB-lite"/>
    </source>
</evidence>
<comment type="caution">
    <text evidence="2">The sequence shown here is derived from an EMBL/GenBank/DDBJ whole genome shotgun (WGS) entry which is preliminary data.</text>
</comment>
<evidence type="ECO:0000313" key="2">
    <source>
        <dbReference type="EMBL" id="PRP78335.1"/>
    </source>
</evidence>
<proteinExistence type="predicted"/>
<organism evidence="2 3">
    <name type="scientific">Planoprotostelium fungivorum</name>
    <dbReference type="NCBI Taxonomy" id="1890364"/>
    <lineage>
        <taxon>Eukaryota</taxon>
        <taxon>Amoebozoa</taxon>
        <taxon>Evosea</taxon>
        <taxon>Variosea</taxon>
        <taxon>Cavosteliida</taxon>
        <taxon>Cavosteliaceae</taxon>
        <taxon>Planoprotostelium</taxon>
    </lineage>
</organism>
<dbReference type="InParanoid" id="A0A2P6N308"/>
<keyword evidence="3" id="KW-1185">Reference proteome</keyword>
<reference evidence="2 3" key="1">
    <citation type="journal article" date="2018" name="Genome Biol. Evol.">
        <title>Multiple Roots of Fruiting Body Formation in Amoebozoa.</title>
        <authorList>
            <person name="Hillmann F."/>
            <person name="Forbes G."/>
            <person name="Novohradska S."/>
            <person name="Ferling I."/>
            <person name="Riege K."/>
            <person name="Groth M."/>
            <person name="Westermann M."/>
            <person name="Marz M."/>
            <person name="Spaller T."/>
            <person name="Winckler T."/>
            <person name="Schaap P."/>
            <person name="Glockner G."/>
        </authorList>
    </citation>
    <scope>NUCLEOTIDE SEQUENCE [LARGE SCALE GENOMIC DNA]</scope>
    <source>
        <strain evidence="2 3">Jena</strain>
    </source>
</reference>
<dbReference type="Proteomes" id="UP000241769">
    <property type="component" value="Unassembled WGS sequence"/>
</dbReference>
<gene>
    <name evidence="2" type="ORF">PROFUN_11375</name>
</gene>
<protein>
    <submittedName>
        <fullName evidence="2">Uncharacterized protein</fullName>
    </submittedName>
</protein>
<dbReference type="EMBL" id="MDYQ01000229">
    <property type="protein sequence ID" value="PRP78335.1"/>
    <property type="molecule type" value="Genomic_DNA"/>
</dbReference>
<name>A0A2P6N308_9EUKA</name>